<keyword evidence="3" id="KW-1185">Reference proteome</keyword>
<name>A0ABT3E2X3_9LACO</name>
<keyword evidence="1" id="KW-1133">Transmembrane helix</keyword>
<organism evidence="2 3">
    <name type="scientific">Weissella ceti</name>
    <dbReference type="NCBI Taxonomy" id="759620"/>
    <lineage>
        <taxon>Bacteria</taxon>
        <taxon>Bacillati</taxon>
        <taxon>Bacillota</taxon>
        <taxon>Bacilli</taxon>
        <taxon>Lactobacillales</taxon>
        <taxon>Lactobacillaceae</taxon>
        <taxon>Weissella</taxon>
    </lineage>
</organism>
<dbReference type="EMBL" id="JAOZFE010000001">
    <property type="protein sequence ID" value="MCW0952752.1"/>
    <property type="molecule type" value="Genomic_DNA"/>
</dbReference>
<feature type="transmembrane region" description="Helical" evidence="1">
    <location>
        <begin position="36"/>
        <end position="54"/>
    </location>
</feature>
<protein>
    <submittedName>
        <fullName evidence="2">Uncharacterized protein</fullName>
    </submittedName>
</protein>
<gene>
    <name evidence="2" type="ORF">OIT44_01520</name>
</gene>
<keyword evidence="1" id="KW-0472">Membrane</keyword>
<dbReference type="RefSeq" id="WP_213409356.1">
    <property type="nucleotide sequence ID" value="NZ_CP074441.1"/>
</dbReference>
<feature type="transmembrane region" description="Helical" evidence="1">
    <location>
        <begin position="6"/>
        <end position="24"/>
    </location>
</feature>
<accession>A0ABT3E2X3</accession>
<reference evidence="2 3" key="1">
    <citation type="submission" date="2022-10" db="EMBL/GenBank/DDBJ databases">
        <title>Weissella fermenti sp. nov., isolated from fermented cabbage.</title>
        <authorList>
            <person name="Lee J.K."/>
            <person name="Baek J.H."/>
            <person name="Choi D.G."/>
            <person name="Kim J.M."/>
            <person name="Jeon C.O."/>
        </authorList>
    </citation>
    <scope>NUCLEOTIDE SEQUENCE [LARGE SCALE GENOMIC DNA]</scope>
    <source>
        <strain evidence="2 3">KACC 18534</strain>
    </source>
</reference>
<comment type="caution">
    <text evidence="2">The sequence shown here is derived from an EMBL/GenBank/DDBJ whole genome shotgun (WGS) entry which is preliminary data.</text>
</comment>
<evidence type="ECO:0000256" key="1">
    <source>
        <dbReference type="SAM" id="Phobius"/>
    </source>
</evidence>
<sequence length="56" mass="6408">MLIFSFIGIFFGFIFLGAGAYFWNTELVAKENKIEFVMMGIGVLLLLLSAFMMFRT</sequence>
<dbReference type="Proteomes" id="UP001526225">
    <property type="component" value="Unassembled WGS sequence"/>
</dbReference>
<keyword evidence="1" id="KW-0812">Transmembrane</keyword>
<evidence type="ECO:0000313" key="3">
    <source>
        <dbReference type="Proteomes" id="UP001526225"/>
    </source>
</evidence>
<proteinExistence type="predicted"/>
<evidence type="ECO:0000313" key="2">
    <source>
        <dbReference type="EMBL" id="MCW0952752.1"/>
    </source>
</evidence>